<evidence type="ECO:0000256" key="5">
    <source>
        <dbReference type="ARBA" id="ARBA00047317"/>
    </source>
</evidence>
<comment type="cofactor">
    <cofactor evidence="6">
        <name>Mg(2+)</name>
        <dbReference type="ChEBI" id="CHEBI:18420"/>
    </cofactor>
</comment>
<name>A0A1I3AQR1_9PLAN</name>
<dbReference type="NCBIfam" id="TIGR00177">
    <property type="entry name" value="molyb_syn"/>
    <property type="match status" value="1"/>
</dbReference>
<proteinExistence type="inferred from homology"/>
<dbReference type="InterPro" id="IPR036425">
    <property type="entry name" value="MoaB/Mog-like_dom_sf"/>
</dbReference>
<dbReference type="InterPro" id="IPR038987">
    <property type="entry name" value="MoeA-like"/>
</dbReference>
<dbReference type="AlphaFoldDB" id="A0A1I3AQR1"/>
<dbReference type="Gene3D" id="3.40.980.10">
    <property type="entry name" value="MoaB/Mog-like domain"/>
    <property type="match status" value="1"/>
</dbReference>
<dbReference type="STRING" id="1576369.SAMN05421753_1019"/>
<dbReference type="SUPFAM" id="SSF63882">
    <property type="entry name" value="MoeA N-terminal region -like"/>
    <property type="match status" value="1"/>
</dbReference>
<evidence type="ECO:0000313" key="8">
    <source>
        <dbReference type="EMBL" id="SFH52395.1"/>
    </source>
</evidence>
<evidence type="ECO:0000256" key="2">
    <source>
        <dbReference type="ARBA" id="ARBA00005046"/>
    </source>
</evidence>
<dbReference type="InterPro" id="IPR005110">
    <property type="entry name" value="MoeA_linker/N"/>
</dbReference>
<dbReference type="RefSeq" id="WP_092046605.1">
    <property type="nucleotide sequence ID" value="NZ_FOQD01000001.1"/>
</dbReference>
<sequence length="410" mass="43355">MLLTLEQAWEKIVAHVGPSTPVRVPLAESGGAILAEDVFATIDSPPFDKSMMDGYALRTGDLQAGLSSFRVIEEVAAGQVPRQAVTTGTAIRIMTGAAIPDGADAVIQLEWTTSTGSEVRIDKGTSRGGLNILPRGQSMRSGEKLFGAGESIRAQTMAVLAETGHARPLVRRRPVVGILATGDELVDVDQTPGPGQIRNSNALMLAAQVSEAGAEPRLLGIARDQRDDLRAKILTGLDCDFLCLSGGVSAGNLDLVPSELAAAGVEAVFHKVAMKPGKPCWFGVRPPRAGKGAGYVFGLPGNPVSSMVCFELFVRLALRRWTGIDISKPQLSAARLVGAFSHRGDRQTLFPARVFAEQGVLHVQPVDWKGSADLRSTAQANCSISIPIGEVAWNDGTLVDILPWGRTLGI</sequence>
<organism evidence="8 9">
    <name type="scientific">Planctomicrobium piriforme</name>
    <dbReference type="NCBI Taxonomy" id="1576369"/>
    <lineage>
        <taxon>Bacteria</taxon>
        <taxon>Pseudomonadati</taxon>
        <taxon>Planctomycetota</taxon>
        <taxon>Planctomycetia</taxon>
        <taxon>Planctomycetales</taxon>
        <taxon>Planctomycetaceae</taxon>
        <taxon>Planctomicrobium</taxon>
    </lineage>
</organism>
<keyword evidence="4 6" id="KW-0501">Molybdenum cofactor biosynthesis</keyword>
<dbReference type="Proteomes" id="UP000199518">
    <property type="component" value="Unassembled WGS sequence"/>
</dbReference>
<comment type="pathway">
    <text evidence="2 6">Cofactor biosynthesis; molybdopterin biosynthesis.</text>
</comment>
<keyword evidence="6" id="KW-0500">Molybdenum</keyword>
<dbReference type="SMART" id="SM00852">
    <property type="entry name" value="MoCF_biosynth"/>
    <property type="match status" value="1"/>
</dbReference>
<dbReference type="Pfam" id="PF00994">
    <property type="entry name" value="MoCF_biosynth"/>
    <property type="match status" value="1"/>
</dbReference>
<dbReference type="GO" id="GO:0046872">
    <property type="term" value="F:metal ion binding"/>
    <property type="evidence" value="ECO:0007669"/>
    <property type="project" value="UniProtKB-UniRule"/>
</dbReference>
<evidence type="ECO:0000256" key="1">
    <source>
        <dbReference type="ARBA" id="ARBA00002901"/>
    </source>
</evidence>
<evidence type="ECO:0000256" key="4">
    <source>
        <dbReference type="ARBA" id="ARBA00023150"/>
    </source>
</evidence>
<keyword evidence="6" id="KW-0460">Magnesium</keyword>
<dbReference type="InterPro" id="IPR005111">
    <property type="entry name" value="MoeA_C_domain_IV"/>
</dbReference>
<dbReference type="PANTHER" id="PTHR10192:SF5">
    <property type="entry name" value="GEPHYRIN"/>
    <property type="match status" value="1"/>
</dbReference>
<dbReference type="Gene3D" id="2.170.190.11">
    <property type="entry name" value="Molybdopterin biosynthesis moea protein, domain 3"/>
    <property type="match status" value="1"/>
</dbReference>
<dbReference type="PANTHER" id="PTHR10192">
    <property type="entry name" value="MOLYBDOPTERIN BIOSYNTHESIS PROTEIN"/>
    <property type="match status" value="1"/>
</dbReference>
<dbReference type="SUPFAM" id="SSF53218">
    <property type="entry name" value="Molybdenum cofactor biosynthesis proteins"/>
    <property type="match status" value="1"/>
</dbReference>
<evidence type="ECO:0000256" key="6">
    <source>
        <dbReference type="RuleBase" id="RU365090"/>
    </source>
</evidence>
<reference evidence="9" key="1">
    <citation type="submission" date="2016-10" db="EMBL/GenBank/DDBJ databases">
        <authorList>
            <person name="Varghese N."/>
            <person name="Submissions S."/>
        </authorList>
    </citation>
    <scope>NUCLEOTIDE SEQUENCE [LARGE SCALE GENOMIC DNA]</scope>
    <source>
        <strain evidence="9">DSM 26348</strain>
    </source>
</reference>
<dbReference type="Gene3D" id="2.40.340.10">
    <property type="entry name" value="MoeA, C-terminal, domain IV"/>
    <property type="match status" value="1"/>
</dbReference>
<dbReference type="NCBIfam" id="NF045515">
    <property type="entry name" value="Glp_gephyrin"/>
    <property type="match status" value="1"/>
</dbReference>
<comment type="similarity">
    <text evidence="3 6">Belongs to the MoeA family.</text>
</comment>
<dbReference type="EMBL" id="FOQD01000001">
    <property type="protein sequence ID" value="SFH52395.1"/>
    <property type="molecule type" value="Genomic_DNA"/>
</dbReference>
<dbReference type="InterPro" id="IPR001453">
    <property type="entry name" value="MoaB/Mog_dom"/>
</dbReference>
<dbReference type="PROSITE" id="PS01079">
    <property type="entry name" value="MOCF_BIOSYNTHESIS_2"/>
    <property type="match status" value="1"/>
</dbReference>
<dbReference type="EC" id="2.10.1.1" evidence="6"/>
<dbReference type="InterPro" id="IPR036135">
    <property type="entry name" value="MoeA_linker/N_sf"/>
</dbReference>
<keyword evidence="9" id="KW-1185">Reference proteome</keyword>
<dbReference type="SUPFAM" id="SSF63867">
    <property type="entry name" value="MoeA C-terminal domain-like"/>
    <property type="match status" value="1"/>
</dbReference>
<dbReference type="OrthoDB" id="9804758at2"/>
<dbReference type="GO" id="GO:0006777">
    <property type="term" value="P:Mo-molybdopterin cofactor biosynthetic process"/>
    <property type="evidence" value="ECO:0007669"/>
    <property type="project" value="UniProtKB-UniRule"/>
</dbReference>
<keyword evidence="6 8" id="KW-0808">Transferase</keyword>
<dbReference type="GO" id="GO:0061599">
    <property type="term" value="F:molybdopterin molybdotransferase activity"/>
    <property type="evidence" value="ECO:0007669"/>
    <property type="project" value="UniProtKB-UniRule"/>
</dbReference>
<dbReference type="InterPro" id="IPR008284">
    <property type="entry name" value="MoCF_biosynth_CS"/>
</dbReference>
<keyword evidence="6" id="KW-0479">Metal-binding</keyword>
<comment type="function">
    <text evidence="1 6">Catalyzes the insertion of molybdate into adenylated molybdopterin with the concomitant release of AMP.</text>
</comment>
<dbReference type="UniPathway" id="UPA00344"/>
<dbReference type="GO" id="GO:0005829">
    <property type="term" value="C:cytosol"/>
    <property type="evidence" value="ECO:0007669"/>
    <property type="project" value="TreeGrafter"/>
</dbReference>
<dbReference type="FunFam" id="2.170.190.11:FF:000001">
    <property type="entry name" value="Molybdopterin molybdenumtransferase"/>
    <property type="match status" value="1"/>
</dbReference>
<feature type="domain" description="MoaB/Mog" evidence="7">
    <location>
        <begin position="177"/>
        <end position="320"/>
    </location>
</feature>
<accession>A0A1I3AQR1</accession>
<comment type="catalytic activity">
    <reaction evidence="5">
        <text>adenylyl-molybdopterin + molybdate = Mo-molybdopterin + AMP + H(+)</text>
        <dbReference type="Rhea" id="RHEA:35047"/>
        <dbReference type="ChEBI" id="CHEBI:15378"/>
        <dbReference type="ChEBI" id="CHEBI:36264"/>
        <dbReference type="ChEBI" id="CHEBI:62727"/>
        <dbReference type="ChEBI" id="CHEBI:71302"/>
        <dbReference type="ChEBI" id="CHEBI:456215"/>
        <dbReference type="EC" id="2.10.1.1"/>
    </reaction>
</comment>
<dbReference type="Gene3D" id="3.90.105.10">
    <property type="entry name" value="Molybdopterin biosynthesis moea protein, domain 2"/>
    <property type="match status" value="1"/>
</dbReference>
<dbReference type="CDD" id="cd00887">
    <property type="entry name" value="MoeA"/>
    <property type="match status" value="1"/>
</dbReference>
<evidence type="ECO:0000259" key="7">
    <source>
        <dbReference type="SMART" id="SM00852"/>
    </source>
</evidence>
<dbReference type="Pfam" id="PF03454">
    <property type="entry name" value="MoeA_C"/>
    <property type="match status" value="1"/>
</dbReference>
<protein>
    <recommendedName>
        <fullName evidence="6">Molybdopterin molybdenumtransferase</fullName>
        <ecNumber evidence="6">2.10.1.1</ecNumber>
    </recommendedName>
</protein>
<evidence type="ECO:0000256" key="3">
    <source>
        <dbReference type="ARBA" id="ARBA00010763"/>
    </source>
</evidence>
<gene>
    <name evidence="8" type="ORF">SAMN05421753_1019</name>
</gene>
<dbReference type="Pfam" id="PF03453">
    <property type="entry name" value="MoeA_N"/>
    <property type="match status" value="1"/>
</dbReference>
<dbReference type="InterPro" id="IPR036688">
    <property type="entry name" value="MoeA_C_domain_IV_sf"/>
</dbReference>
<evidence type="ECO:0000313" key="9">
    <source>
        <dbReference type="Proteomes" id="UP000199518"/>
    </source>
</evidence>